<dbReference type="Pfam" id="PF05742">
    <property type="entry name" value="TANGO2"/>
    <property type="match status" value="1"/>
</dbReference>
<dbReference type="InterPro" id="IPR008551">
    <property type="entry name" value="TANGO2"/>
</dbReference>
<evidence type="ECO:0008006" key="3">
    <source>
        <dbReference type="Google" id="ProtNLM"/>
    </source>
</evidence>
<dbReference type="OrthoDB" id="4380123at2"/>
<reference evidence="1 2" key="1">
    <citation type="submission" date="2017-07" db="EMBL/GenBank/DDBJ databases">
        <title>Flavobacterium cyanobacteriorum sp. nov., isolated from cyanobacterial aggregates in a eutrophic lake.</title>
        <authorList>
            <person name="Cai H."/>
        </authorList>
    </citation>
    <scope>NUCLEOTIDE SEQUENCE [LARGE SCALE GENOMIC DNA]</scope>
    <source>
        <strain evidence="1 2">TH021</strain>
    </source>
</reference>
<name>A0A255ZN95_9FLAO</name>
<accession>A0A255ZN95</accession>
<dbReference type="AlphaFoldDB" id="A0A255ZN95"/>
<dbReference type="RefSeq" id="WP_094412742.1">
    <property type="nucleotide sequence ID" value="NZ_NOXV01000187.1"/>
</dbReference>
<dbReference type="EMBL" id="NOXV01000187">
    <property type="protein sequence ID" value="OYQ43037.1"/>
    <property type="molecule type" value="Genomic_DNA"/>
</dbReference>
<evidence type="ECO:0000313" key="1">
    <source>
        <dbReference type="EMBL" id="OYQ43037.1"/>
    </source>
</evidence>
<gene>
    <name evidence="1" type="ORF">CHU92_03735</name>
</gene>
<dbReference type="Proteomes" id="UP000216605">
    <property type="component" value="Unassembled WGS sequence"/>
</dbReference>
<comment type="caution">
    <text evidence="1">The sequence shown here is derived from an EMBL/GenBank/DDBJ whole genome shotgun (WGS) entry which is preliminary data.</text>
</comment>
<sequence length="236" mass="26804">MCTVSFINAGGRVIITSNRDEKPGRQPVLAPKNTMINRKKVFFPKDPEAGGTWYAVDEFGTVIVLLNGAAEKHTRKPKYRMSRGLVVLELTGQESPLAYWNTIDLNEIEPFTIVLFEKGGLYQLRWDGTAKETKHLNSSESYIWSSVTLYSARVRQQREIWFREFLAATPVVTEENVIAFHRFTHVANTENGLVINRPGGPMTLSITQTILEANKVHFSYLDLMKQDSFTKTFLSV</sequence>
<keyword evidence="2" id="KW-1185">Reference proteome</keyword>
<organism evidence="1 2">
    <name type="scientific">Flavobacterium cyanobacteriorum</name>
    <dbReference type="NCBI Taxonomy" id="2022802"/>
    <lineage>
        <taxon>Bacteria</taxon>
        <taxon>Pseudomonadati</taxon>
        <taxon>Bacteroidota</taxon>
        <taxon>Flavobacteriia</taxon>
        <taxon>Flavobacteriales</taxon>
        <taxon>Flavobacteriaceae</taxon>
        <taxon>Flavobacterium</taxon>
    </lineage>
</organism>
<protein>
    <recommendedName>
        <fullName evidence="3">NRDE family protein</fullName>
    </recommendedName>
</protein>
<dbReference type="PANTHER" id="PTHR17985">
    <property type="entry name" value="SER/THR-RICH PROTEIN T10 IN DGCR REGION"/>
    <property type="match status" value="1"/>
</dbReference>
<evidence type="ECO:0000313" key="2">
    <source>
        <dbReference type="Proteomes" id="UP000216605"/>
    </source>
</evidence>
<proteinExistence type="predicted"/>
<dbReference type="PANTHER" id="PTHR17985:SF8">
    <property type="entry name" value="TRANSPORT AND GOLGI ORGANIZATION PROTEIN 2 HOMOLOG"/>
    <property type="match status" value="1"/>
</dbReference>